<dbReference type="InterPro" id="IPR054206">
    <property type="entry name" value="DUF6912"/>
</dbReference>
<reference evidence="2" key="1">
    <citation type="submission" date="2010-08" db="EMBL/GenBank/DDBJ databases">
        <authorList>
            <person name="Muzny D."/>
            <person name="Qin X."/>
            <person name="Deng J."/>
            <person name="Jiang H."/>
            <person name="Liu Y."/>
            <person name="Qu J."/>
            <person name="Song X.-Z."/>
            <person name="Zhang L."/>
            <person name="Thornton R."/>
            <person name="Coyle M."/>
            <person name="Francisco L."/>
            <person name="Jackson L."/>
            <person name="Javaid M."/>
            <person name="Korchina V."/>
            <person name="Kovar C."/>
            <person name="Mata R."/>
            <person name="Mathew T."/>
            <person name="Ngo R."/>
            <person name="Nguyen L."/>
            <person name="Nguyen N."/>
            <person name="Okwuonu G."/>
            <person name="Ongeri F."/>
            <person name="Pham C."/>
            <person name="Simmons D."/>
            <person name="Wilczek-Boney K."/>
            <person name="Hale W."/>
            <person name="Jakkamsetti A."/>
            <person name="Pham P."/>
            <person name="Ruth R."/>
            <person name="San Lucas F."/>
            <person name="Warren J."/>
            <person name="Zhang J."/>
            <person name="Zhao Z."/>
            <person name="Zhou C."/>
            <person name="Zhu D."/>
            <person name="Lee S."/>
            <person name="Bess C."/>
            <person name="Blankenburg K."/>
            <person name="Forbes L."/>
            <person name="Fu Q."/>
            <person name="Gubbala S."/>
            <person name="Hirani K."/>
            <person name="Jayaseelan J.C."/>
            <person name="Lara F."/>
            <person name="Munidasa M."/>
            <person name="Palculict T."/>
            <person name="Patil S."/>
            <person name="Pu L.-L."/>
            <person name="Saada N."/>
            <person name="Tang L."/>
            <person name="Weissenberger G."/>
            <person name="Zhu Y."/>
            <person name="Hemphill L."/>
            <person name="Shang Y."/>
            <person name="Youmans B."/>
            <person name="Ayvaz T."/>
            <person name="Ross M."/>
            <person name="Santibanez J."/>
            <person name="Aqrawi P."/>
            <person name="Gross S."/>
            <person name="Joshi V."/>
            <person name="Fowler G."/>
            <person name="Nazareth L."/>
            <person name="Reid J."/>
            <person name="Worley K."/>
            <person name="Petrosino J."/>
            <person name="Highlander S."/>
            <person name="Gibbs R."/>
        </authorList>
    </citation>
    <scope>NUCLEOTIDE SEQUENCE [LARGE SCALE GENOMIC DNA]</scope>
    <source>
        <strain evidence="2">ATCC 35239</strain>
    </source>
</reference>
<sequence length="188" mass="20435">MRQTGSKKAAAPRQIKESTVKEGKLHRVYLALNPQELENLEFSGGCATIVDEEFLKANNFPELGGLHGEDQEIAEDTALYQAAARSRHLQSAATEPRLVVAVAETAAELQSRLGEPGEYSLSRPVPLEEVVSFHVSEAVTESDSPESNTSESEADGLTSAGVELPSLLWFDVSELELVREFLGITPNR</sequence>
<dbReference type="HOGENOM" id="CLU_1508975_0_0_11"/>
<dbReference type="STRING" id="871571.HMPREF0580_2315"/>
<dbReference type="Proteomes" id="UP000003045">
    <property type="component" value="Unassembled WGS sequence"/>
</dbReference>
<organism evidence="2 3">
    <name type="scientific">Mobiluncus mulieris ATCC 35239</name>
    <dbReference type="NCBI Taxonomy" id="871571"/>
    <lineage>
        <taxon>Bacteria</taxon>
        <taxon>Bacillati</taxon>
        <taxon>Actinomycetota</taxon>
        <taxon>Actinomycetes</taxon>
        <taxon>Actinomycetales</taxon>
        <taxon>Actinomycetaceae</taxon>
        <taxon>Mobiluncus</taxon>
    </lineage>
</organism>
<dbReference type="EMBL" id="AEET01000048">
    <property type="protein sequence ID" value="EFM45144.1"/>
    <property type="molecule type" value="Genomic_DNA"/>
</dbReference>
<feature type="region of interest" description="Disordered" evidence="1">
    <location>
        <begin position="136"/>
        <end position="157"/>
    </location>
</feature>
<accession>E0QTV0</accession>
<name>E0QTV0_9ACTO</name>
<protein>
    <submittedName>
        <fullName evidence="2">Uncharacterized protein</fullName>
    </submittedName>
</protein>
<feature type="compositionally biased region" description="Polar residues" evidence="1">
    <location>
        <begin position="139"/>
        <end position="151"/>
    </location>
</feature>
<dbReference type="Pfam" id="PF21853">
    <property type="entry name" value="DUF6912"/>
    <property type="match status" value="1"/>
</dbReference>
<proteinExistence type="predicted"/>
<comment type="caution">
    <text evidence="2">The sequence shown here is derived from an EMBL/GenBank/DDBJ whole genome shotgun (WGS) entry which is preliminary data.</text>
</comment>
<keyword evidence="3" id="KW-1185">Reference proteome</keyword>
<evidence type="ECO:0000256" key="1">
    <source>
        <dbReference type="SAM" id="MobiDB-lite"/>
    </source>
</evidence>
<dbReference type="AlphaFoldDB" id="E0QTV0"/>
<gene>
    <name evidence="2" type="ORF">HMPREF0580_2315</name>
</gene>
<evidence type="ECO:0000313" key="3">
    <source>
        <dbReference type="Proteomes" id="UP000003045"/>
    </source>
</evidence>
<evidence type="ECO:0000313" key="2">
    <source>
        <dbReference type="EMBL" id="EFM45144.1"/>
    </source>
</evidence>